<accession>A0A7J0FJ87</accession>
<feature type="region of interest" description="Disordered" evidence="1">
    <location>
        <begin position="300"/>
        <end position="322"/>
    </location>
</feature>
<evidence type="ECO:0000313" key="2">
    <source>
        <dbReference type="EMBL" id="GFY98633.1"/>
    </source>
</evidence>
<evidence type="ECO:0000256" key="1">
    <source>
        <dbReference type="SAM" id="MobiDB-lite"/>
    </source>
</evidence>
<dbReference type="Proteomes" id="UP000585474">
    <property type="component" value="Unassembled WGS sequence"/>
</dbReference>
<feature type="compositionally biased region" description="Basic residues" evidence="1">
    <location>
        <begin position="13"/>
        <end position="23"/>
    </location>
</feature>
<feature type="region of interest" description="Disordered" evidence="1">
    <location>
        <begin position="1"/>
        <end position="43"/>
    </location>
</feature>
<comment type="caution">
    <text evidence="2">The sequence shown here is derived from an EMBL/GenBank/DDBJ whole genome shotgun (WGS) entry which is preliminary data.</text>
</comment>
<dbReference type="EMBL" id="BJWL01000013">
    <property type="protein sequence ID" value="GFY98633.1"/>
    <property type="molecule type" value="Genomic_DNA"/>
</dbReference>
<proteinExistence type="predicted"/>
<evidence type="ECO:0000313" key="3">
    <source>
        <dbReference type="Proteomes" id="UP000585474"/>
    </source>
</evidence>
<name>A0A7J0FJ87_9ERIC</name>
<dbReference type="AlphaFoldDB" id="A0A7J0FJ87"/>
<protein>
    <submittedName>
        <fullName evidence="2">Uncharacterized protein</fullName>
    </submittedName>
</protein>
<organism evidence="2 3">
    <name type="scientific">Actinidia rufa</name>
    <dbReference type="NCBI Taxonomy" id="165716"/>
    <lineage>
        <taxon>Eukaryota</taxon>
        <taxon>Viridiplantae</taxon>
        <taxon>Streptophyta</taxon>
        <taxon>Embryophyta</taxon>
        <taxon>Tracheophyta</taxon>
        <taxon>Spermatophyta</taxon>
        <taxon>Magnoliopsida</taxon>
        <taxon>eudicotyledons</taxon>
        <taxon>Gunneridae</taxon>
        <taxon>Pentapetalae</taxon>
        <taxon>asterids</taxon>
        <taxon>Ericales</taxon>
        <taxon>Actinidiaceae</taxon>
        <taxon>Actinidia</taxon>
    </lineage>
</organism>
<keyword evidence="3" id="KW-1185">Reference proteome</keyword>
<gene>
    <name evidence="2" type="ORF">Acr_13g0000340</name>
</gene>
<sequence>MLKGRPAQTNRSKGPRRGGSKPLRRGDQTKAMTADRILESSGGDSKYFTSLMARRRQYPSSWRADEHSDGGSGELSGDDLVKFHGLVLPRSRGFGDKQLPKRSWASSSAMDFGEFWCEIPSILPRPWRGGDSTLALGELMSTPMVALASSVEMTWRSSMDSFYLGQEGSEINNFRRDLGRANSMIRKYGVEVEGLATCASRQARSSLGPTSPFLSQHIESSGLIHFSARITHAHAHVEDVTRNTIATKTTGCVIGKPPTGCLAVKGIFKLSRSQLARVGKAWDTNFNQRGQTAALPIVPQTAPRTDHPKPNCPHYLPSSPLT</sequence>
<reference evidence="2 3" key="1">
    <citation type="submission" date="2019-07" db="EMBL/GenBank/DDBJ databases">
        <title>De Novo Assembly of kiwifruit Actinidia rufa.</title>
        <authorList>
            <person name="Sugita-Konishi S."/>
            <person name="Sato K."/>
            <person name="Mori E."/>
            <person name="Abe Y."/>
            <person name="Kisaki G."/>
            <person name="Hamano K."/>
            <person name="Suezawa K."/>
            <person name="Otani M."/>
            <person name="Fukuda T."/>
            <person name="Manabe T."/>
            <person name="Gomi K."/>
            <person name="Tabuchi M."/>
            <person name="Akimitsu K."/>
            <person name="Kataoka I."/>
        </authorList>
    </citation>
    <scope>NUCLEOTIDE SEQUENCE [LARGE SCALE GENOMIC DNA]</scope>
    <source>
        <strain evidence="3">cv. Fuchu</strain>
    </source>
</reference>